<evidence type="ECO:0000313" key="4">
    <source>
        <dbReference type="Proteomes" id="UP001183410"/>
    </source>
</evidence>
<feature type="region of interest" description="Disordered" evidence="1">
    <location>
        <begin position="29"/>
        <end position="62"/>
    </location>
</feature>
<evidence type="ECO:0000313" key="3">
    <source>
        <dbReference type="EMBL" id="MDT0268162.1"/>
    </source>
</evidence>
<comment type="caution">
    <text evidence="3">The sequence shown here is derived from an EMBL/GenBank/DDBJ whole genome shotgun (WGS) entry which is preliminary data.</text>
</comment>
<dbReference type="EMBL" id="JAVREO010000010">
    <property type="protein sequence ID" value="MDT0268162.1"/>
    <property type="molecule type" value="Genomic_DNA"/>
</dbReference>
<reference evidence="4" key="1">
    <citation type="submission" date="2023-07" db="EMBL/GenBank/DDBJ databases">
        <title>30 novel species of actinomycetes from the DSMZ collection.</title>
        <authorList>
            <person name="Nouioui I."/>
        </authorList>
    </citation>
    <scope>NUCLEOTIDE SEQUENCE [LARGE SCALE GENOMIC DNA]</scope>
    <source>
        <strain evidence="4">DSM 44915</strain>
    </source>
</reference>
<dbReference type="Proteomes" id="UP001183410">
    <property type="component" value="Unassembled WGS sequence"/>
</dbReference>
<evidence type="ECO:0008006" key="5">
    <source>
        <dbReference type="Google" id="ProtNLM"/>
    </source>
</evidence>
<organism evidence="3 4">
    <name type="scientific">Streptomyces chisholmiae</name>
    <dbReference type="NCBI Taxonomy" id="3075540"/>
    <lineage>
        <taxon>Bacteria</taxon>
        <taxon>Bacillati</taxon>
        <taxon>Actinomycetota</taxon>
        <taxon>Actinomycetes</taxon>
        <taxon>Kitasatosporales</taxon>
        <taxon>Streptomycetaceae</taxon>
        <taxon>Streptomyces</taxon>
    </lineage>
</organism>
<feature type="compositionally biased region" description="Polar residues" evidence="1">
    <location>
        <begin position="88"/>
        <end position="101"/>
    </location>
</feature>
<evidence type="ECO:0000256" key="2">
    <source>
        <dbReference type="SAM" id="SignalP"/>
    </source>
</evidence>
<evidence type="ECO:0000256" key="1">
    <source>
        <dbReference type="SAM" id="MobiDB-lite"/>
    </source>
</evidence>
<proteinExistence type="predicted"/>
<feature type="chain" id="PRO_5045291791" description="Secreted protein" evidence="2">
    <location>
        <begin position="30"/>
        <end position="101"/>
    </location>
</feature>
<keyword evidence="4" id="KW-1185">Reference proteome</keyword>
<feature type="region of interest" description="Disordered" evidence="1">
    <location>
        <begin position="76"/>
        <end position="101"/>
    </location>
</feature>
<feature type="signal peptide" evidence="2">
    <location>
        <begin position="1"/>
        <end position="29"/>
    </location>
</feature>
<dbReference type="RefSeq" id="WP_311668252.1">
    <property type="nucleotide sequence ID" value="NZ_JAVREO010000010.1"/>
</dbReference>
<gene>
    <name evidence="3" type="ORF">RM844_17915</name>
</gene>
<feature type="compositionally biased region" description="Low complexity" evidence="1">
    <location>
        <begin position="38"/>
        <end position="50"/>
    </location>
</feature>
<keyword evidence="2" id="KW-0732">Signal</keyword>
<accession>A0ABU2JTB8</accession>
<sequence length="101" mass="10103">MRKSRIVGIIASSVAAVGLTALAVTSANAANGAGESDPAGTPAEGTTQPTEPGPPVDLGPGVAVEQTEDGLRIRKLTEEELADMDGAQPTTPFESTESAAE</sequence>
<protein>
    <recommendedName>
        <fullName evidence="5">Secreted protein</fullName>
    </recommendedName>
</protein>
<name>A0ABU2JTB8_9ACTN</name>